<evidence type="ECO:0000313" key="9">
    <source>
        <dbReference type="EMBL" id="TCW35904.1"/>
    </source>
</evidence>
<feature type="transmembrane region" description="Helical" evidence="8">
    <location>
        <begin position="497"/>
        <end position="516"/>
    </location>
</feature>
<comment type="similarity">
    <text evidence="2">Belongs to the V-ATPase 116 kDa subunit family.</text>
</comment>
<feature type="transmembrane region" description="Helical" evidence="8">
    <location>
        <begin position="393"/>
        <end position="415"/>
    </location>
</feature>
<name>A0A4R4AAT8_MARGR</name>
<feature type="transmembrane region" description="Helical" evidence="8">
    <location>
        <begin position="548"/>
        <end position="569"/>
    </location>
</feature>
<keyword evidence="3" id="KW-0813">Transport</keyword>
<keyword evidence="5 8" id="KW-1133">Transmembrane helix</keyword>
<dbReference type="PANTHER" id="PTHR11629">
    <property type="entry name" value="VACUOLAR PROTON ATPASES"/>
    <property type="match status" value="1"/>
</dbReference>
<dbReference type="Gene3D" id="3.30.70.2750">
    <property type="match status" value="1"/>
</dbReference>
<evidence type="ECO:0000256" key="3">
    <source>
        <dbReference type="ARBA" id="ARBA00022448"/>
    </source>
</evidence>
<dbReference type="InterPro" id="IPR002490">
    <property type="entry name" value="V-ATPase_116kDa_su"/>
</dbReference>
<comment type="caution">
    <text evidence="9">The sequence shown here is derived from an EMBL/GenBank/DDBJ whole genome shotgun (WGS) entry which is preliminary data.</text>
</comment>
<feature type="transmembrane region" description="Helical" evidence="8">
    <location>
        <begin position="581"/>
        <end position="601"/>
    </location>
</feature>
<dbReference type="Gene3D" id="1.20.1460.20">
    <property type="match status" value="1"/>
</dbReference>
<feature type="transmembrane region" description="Helical" evidence="8">
    <location>
        <begin position="468"/>
        <end position="491"/>
    </location>
</feature>
<organism evidence="9 10">
    <name type="scientific">Marichromatium gracile</name>
    <name type="common">Chromatium gracile</name>
    <dbReference type="NCBI Taxonomy" id="1048"/>
    <lineage>
        <taxon>Bacteria</taxon>
        <taxon>Pseudomonadati</taxon>
        <taxon>Pseudomonadota</taxon>
        <taxon>Gammaproteobacteria</taxon>
        <taxon>Chromatiales</taxon>
        <taxon>Chromatiaceae</taxon>
        <taxon>Marichromatium</taxon>
    </lineage>
</organism>
<protein>
    <submittedName>
        <fullName evidence="9">V/A-type H+-transporting ATPase subunit I</fullName>
    </submittedName>
</protein>
<gene>
    <name evidence="9" type="ORF">EDC29_10578</name>
</gene>
<proteinExistence type="inferred from homology"/>
<dbReference type="EMBL" id="SMDC01000005">
    <property type="protein sequence ID" value="TCW35904.1"/>
    <property type="molecule type" value="Genomic_DNA"/>
</dbReference>
<dbReference type="Proteomes" id="UP000295247">
    <property type="component" value="Unassembled WGS sequence"/>
</dbReference>
<reference evidence="9 10" key="1">
    <citation type="submission" date="2019-03" db="EMBL/GenBank/DDBJ databases">
        <title>Genomic Encyclopedia of Type Strains, Phase IV (KMG-IV): sequencing the most valuable type-strain genomes for metagenomic binning, comparative biology and taxonomic classification.</title>
        <authorList>
            <person name="Goeker M."/>
        </authorList>
    </citation>
    <scope>NUCLEOTIDE SEQUENCE [LARGE SCALE GENOMIC DNA]</scope>
    <source>
        <strain evidence="9 10">DSM 203</strain>
    </source>
</reference>
<dbReference type="GO" id="GO:0016471">
    <property type="term" value="C:vacuolar proton-transporting V-type ATPase complex"/>
    <property type="evidence" value="ECO:0007669"/>
    <property type="project" value="TreeGrafter"/>
</dbReference>
<dbReference type="AlphaFoldDB" id="A0A4R4AAT8"/>
<dbReference type="Pfam" id="PF01496">
    <property type="entry name" value="V_ATPase_I"/>
    <property type="match status" value="2"/>
</dbReference>
<dbReference type="GO" id="GO:0051117">
    <property type="term" value="F:ATPase binding"/>
    <property type="evidence" value="ECO:0007669"/>
    <property type="project" value="TreeGrafter"/>
</dbReference>
<evidence type="ECO:0000256" key="6">
    <source>
        <dbReference type="ARBA" id="ARBA00023065"/>
    </source>
</evidence>
<evidence type="ECO:0000256" key="5">
    <source>
        <dbReference type="ARBA" id="ARBA00022989"/>
    </source>
</evidence>
<keyword evidence="4 8" id="KW-0812">Transmembrane</keyword>
<evidence type="ECO:0000313" key="10">
    <source>
        <dbReference type="Proteomes" id="UP000295247"/>
    </source>
</evidence>
<feature type="transmembrane region" description="Helical" evidence="8">
    <location>
        <begin position="435"/>
        <end position="456"/>
    </location>
</feature>
<feature type="transmembrane region" description="Helical" evidence="8">
    <location>
        <begin position="357"/>
        <end position="386"/>
    </location>
</feature>
<evidence type="ECO:0000256" key="7">
    <source>
        <dbReference type="ARBA" id="ARBA00023136"/>
    </source>
</evidence>
<dbReference type="Gene3D" id="3.30.70.2170">
    <property type="match status" value="1"/>
</dbReference>
<feature type="transmembrane region" description="Helical" evidence="8">
    <location>
        <begin position="523"/>
        <end position="542"/>
    </location>
</feature>
<evidence type="ECO:0000256" key="2">
    <source>
        <dbReference type="ARBA" id="ARBA00009904"/>
    </source>
</evidence>
<dbReference type="GO" id="GO:0007035">
    <property type="term" value="P:vacuolar acidification"/>
    <property type="evidence" value="ECO:0007669"/>
    <property type="project" value="TreeGrafter"/>
</dbReference>
<dbReference type="RefSeq" id="WP_123141847.1">
    <property type="nucleotide sequence ID" value="NZ_NRRH01000012.1"/>
</dbReference>
<dbReference type="GO" id="GO:0046961">
    <property type="term" value="F:proton-transporting ATPase activity, rotational mechanism"/>
    <property type="evidence" value="ECO:0007669"/>
    <property type="project" value="InterPro"/>
</dbReference>
<evidence type="ECO:0000256" key="8">
    <source>
        <dbReference type="SAM" id="Phobius"/>
    </source>
</evidence>
<keyword evidence="6" id="KW-0406">Ion transport</keyword>
<evidence type="ECO:0000256" key="1">
    <source>
        <dbReference type="ARBA" id="ARBA00004141"/>
    </source>
</evidence>
<sequence>MLSPTAMKHVRLLVLAEDLPTASLALAETGLFHPDARAPDEARLDTAPARDYRRHHERARQRLDKLAELLDLALPQHIDQPRVIEPESLAALDHWLGELWQTASAHAEGLRQLDDEARLVAEHQAALANFAALDIDLAVLRNNTRFLDIHVGMVPRENLARLGGALGLAHYLVHVYMQRGDQTHVVIVGPSDAAPESLPQVLAAAGFQALPIPVELDREPARVRQQLETRSADIARRRAALERELAEWGADHRAQLLAAQQTLLLAAPLVALDPALRASGPLAHLAGWVPASAVEALEQRLRETLPHPFALSARDPRADERRLVPTVITRNRLLAPFATLVGQYGIPEYGEVDPTPLFAVTFLLMFGSMFGDLGQGAVIALAAWLLRRRLGRFWPFGLLAGLSSMAFGLVFGSVFGNEHLIPALWMSPLTDPLRMLTLALLWGVGFITLACTLAIYNRVAVGRWRDAVLGHHGAVNLVFYLALVGAGVGLAEDGALAPWPATIAGLALATLAWASWREQQGPLIERALVVFIATLETVIGYVSNTLSFLRVAAFGLNHVALAIAVYTLAGMLGEVGHLITLVLGNLFIIVLEGGIVMIQVMRLQYYEGFSRYFSGDGHAFAPLRLPRD</sequence>
<dbReference type="PANTHER" id="PTHR11629:SF63">
    <property type="entry name" value="V-TYPE PROTON ATPASE SUBUNIT A"/>
    <property type="match status" value="1"/>
</dbReference>
<evidence type="ECO:0000256" key="4">
    <source>
        <dbReference type="ARBA" id="ARBA00022692"/>
    </source>
</evidence>
<accession>A0A4R4AAT8</accession>
<keyword evidence="7 8" id="KW-0472">Membrane</keyword>
<comment type="subcellular location">
    <subcellularLocation>
        <location evidence="1">Membrane</location>
        <topology evidence="1">Multi-pass membrane protein</topology>
    </subcellularLocation>
</comment>
<dbReference type="GO" id="GO:0033179">
    <property type="term" value="C:proton-transporting V-type ATPase, V0 domain"/>
    <property type="evidence" value="ECO:0007669"/>
    <property type="project" value="InterPro"/>
</dbReference>